<evidence type="ECO:0000256" key="8">
    <source>
        <dbReference type="ARBA" id="ARBA00022741"/>
    </source>
</evidence>
<dbReference type="SUPFAM" id="SSF158472">
    <property type="entry name" value="HAMP domain-like"/>
    <property type="match status" value="1"/>
</dbReference>
<dbReference type="InterPro" id="IPR016380">
    <property type="entry name" value="Sig_transdc_His_kin_NarX/NarQ"/>
</dbReference>
<dbReference type="CDD" id="cd06225">
    <property type="entry name" value="HAMP"/>
    <property type="match status" value="1"/>
</dbReference>
<dbReference type="SUPFAM" id="SSF55874">
    <property type="entry name" value="ATPase domain of HSP90 chaperone/DNA topoisomerase II/histidine kinase"/>
    <property type="match status" value="1"/>
</dbReference>
<dbReference type="EMBL" id="BAABKI010000018">
    <property type="protein sequence ID" value="GAA5174567.1"/>
    <property type="molecule type" value="Genomic_DNA"/>
</dbReference>
<evidence type="ECO:0000256" key="5">
    <source>
        <dbReference type="ARBA" id="ARBA00022553"/>
    </source>
</evidence>
<keyword evidence="13 14" id="KW-0472">Membrane</keyword>
<dbReference type="PROSITE" id="PS50109">
    <property type="entry name" value="HIS_KIN"/>
    <property type="match status" value="1"/>
</dbReference>
<dbReference type="InterPro" id="IPR003594">
    <property type="entry name" value="HATPase_dom"/>
</dbReference>
<evidence type="ECO:0000256" key="12">
    <source>
        <dbReference type="ARBA" id="ARBA00023012"/>
    </source>
</evidence>
<dbReference type="Pfam" id="PF00672">
    <property type="entry name" value="HAMP"/>
    <property type="match status" value="1"/>
</dbReference>
<dbReference type="PIRSF" id="PIRSF003167">
    <property type="entry name" value="STHK_NarX/NarQ"/>
    <property type="match status" value="1"/>
</dbReference>
<evidence type="ECO:0000256" key="14">
    <source>
        <dbReference type="PIRNR" id="PIRNR003167"/>
    </source>
</evidence>
<dbReference type="PANTHER" id="PTHR24421:SF10">
    <property type="entry name" value="NITRATE_NITRITE SENSOR PROTEIN NARQ"/>
    <property type="match status" value="1"/>
</dbReference>
<evidence type="ECO:0000313" key="19">
    <source>
        <dbReference type="EMBL" id="GAA5174567.1"/>
    </source>
</evidence>
<dbReference type="InterPro" id="IPR042295">
    <property type="entry name" value="NarX-like_N_sf"/>
</dbReference>
<feature type="domain" description="HAMP" evidence="18">
    <location>
        <begin position="189"/>
        <end position="236"/>
    </location>
</feature>
<feature type="transmembrane region" description="Helical" evidence="16">
    <location>
        <begin position="159"/>
        <end position="180"/>
    </location>
</feature>
<sequence length="612" mass="67654">MELSLTRSLIFRAGLTMAGIVILALISMLGSIMIAETSSGDAAAINQTGSLRMQAYRLLSTRLQTAENDGVLRQQLERFDASLTGPAITSLIPDDPQHPLTERYAAVTEMWKGMLRPALLKNIEQRPPQVLIDQTAEFVSAVNGLVSQLQQEAESRIQLLRLLQGIALFLTLIMVIGAMYKLVNDVMPPLRELFKVVNRVHHGDFEGRLAYAGNDELGLISRTINQMNESLTQIYAQLEQRVETKTAELKRSNEALRLLYQAARQLNSSTPGSEDFRDVLEHLEQVTGLGPITLCLSQGEAERAYQRISTQLGDRPDFCQAPDCGPCLSGGRVPPRVRPVVVSESGRRYGVLLMQYPAGNPPLRRQLELVETVAGLIATALSLAQNNDEQRRLALMDERAVIARELHDSLAQSLSYLKIQVARLQALIRQQGSSTDQEAVIDELREGLSSAYRQLRELLNTFRLQMAEPGLEAALNETVREFAQRCDLKILLEYELRHCPLTPNEEIHVLQIVREALSNVVHHARAENCDIHLQTTGSGQVKVCIRDDGVGLPEQHVRLNHYGTTIMDERAIGLGGTLAMHNRDEGGAEVTLCFTPQVTTGSESVNMLGGAG</sequence>
<reference evidence="20" key="1">
    <citation type="journal article" date="2019" name="Int. J. Syst. Evol. Microbiol.">
        <title>The Global Catalogue of Microorganisms (GCM) 10K type strain sequencing project: providing services to taxonomists for standard genome sequencing and annotation.</title>
        <authorList>
            <consortium name="The Broad Institute Genomics Platform"/>
            <consortium name="The Broad Institute Genome Sequencing Center for Infectious Disease"/>
            <person name="Wu L."/>
            <person name="Ma J."/>
        </authorList>
    </citation>
    <scope>NUCLEOTIDE SEQUENCE [LARGE SCALE GENOMIC DNA]</scope>
    <source>
        <strain evidence="20">JCM 18472</strain>
    </source>
</reference>
<evidence type="ECO:0000256" key="2">
    <source>
        <dbReference type="ARBA" id="ARBA00004429"/>
    </source>
</evidence>
<dbReference type="Pfam" id="PF07730">
    <property type="entry name" value="HisKA_3"/>
    <property type="match status" value="1"/>
</dbReference>
<keyword evidence="12 14" id="KW-0902">Two-component regulatory system</keyword>
<dbReference type="InterPro" id="IPR036890">
    <property type="entry name" value="HATPase_C_sf"/>
</dbReference>
<dbReference type="SUPFAM" id="SSF55781">
    <property type="entry name" value="GAF domain-like"/>
    <property type="match status" value="1"/>
</dbReference>
<feature type="domain" description="Histidine kinase" evidence="17">
    <location>
        <begin position="401"/>
        <end position="598"/>
    </location>
</feature>
<dbReference type="Pfam" id="PF13675">
    <property type="entry name" value="PilJ"/>
    <property type="match status" value="1"/>
</dbReference>
<evidence type="ECO:0000256" key="6">
    <source>
        <dbReference type="ARBA" id="ARBA00022679"/>
    </source>
</evidence>
<name>A0ABP9RDB1_9GAMM</name>
<dbReference type="InterPro" id="IPR003660">
    <property type="entry name" value="HAMP_dom"/>
</dbReference>
<dbReference type="PANTHER" id="PTHR24421">
    <property type="entry name" value="NITRATE/NITRITE SENSOR PROTEIN NARX-RELATED"/>
    <property type="match status" value="1"/>
</dbReference>
<evidence type="ECO:0000256" key="16">
    <source>
        <dbReference type="SAM" id="Phobius"/>
    </source>
</evidence>
<feature type="coiled-coil region" evidence="15">
    <location>
        <begin position="228"/>
        <end position="255"/>
    </location>
</feature>
<dbReference type="InterPro" id="IPR050482">
    <property type="entry name" value="Sensor_HK_TwoCompSys"/>
</dbReference>
<dbReference type="Gene3D" id="1.10.287.130">
    <property type="match status" value="1"/>
</dbReference>
<evidence type="ECO:0000256" key="15">
    <source>
        <dbReference type="SAM" id="Coils"/>
    </source>
</evidence>
<accession>A0ABP9RDB1</accession>
<evidence type="ECO:0000259" key="17">
    <source>
        <dbReference type="PROSITE" id="PS50109"/>
    </source>
</evidence>
<proteinExistence type="predicted"/>
<keyword evidence="3 14" id="KW-1003">Cell membrane</keyword>
<dbReference type="SMART" id="SM00304">
    <property type="entry name" value="HAMP"/>
    <property type="match status" value="1"/>
</dbReference>
<keyword evidence="6 14" id="KW-0808">Transferase</keyword>
<evidence type="ECO:0000256" key="13">
    <source>
        <dbReference type="ARBA" id="ARBA00023136"/>
    </source>
</evidence>
<dbReference type="Gene3D" id="3.30.565.10">
    <property type="entry name" value="Histidine kinase-like ATPase, C-terminal domain"/>
    <property type="match status" value="1"/>
</dbReference>
<protein>
    <recommendedName>
        <fullName evidence="14">Sensor protein</fullName>
        <ecNumber evidence="14">2.7.13.3</ecNumber>
    </recommendedName>
</protein>
<comment type="subcellular location">
    <subcellularLocation>
        <location evidence="2">Cell inner membrane</location>
        <topology evidence="2">Multi-pass membrane protein</topology>
    </subcellularLocation>
</comment>
<keyword evidence="11 16" id="KW-1133">Transmembrane helix</keyword>
<dbReference type="RefSeq" id="WP_051907415.1">
    <property type="nucleotide sequence ID" value="NZ_BAABKI010000018.1"/>
</dbReference>
<comment type="caution">
    <text evidence="19">The sequence shown here is derived from an EMBL/GenBank/DDBJ whole genome shotgun (WGS) entry which is preliminary data.</text>
</comment>
<keyword evidence="10 14" id="KW-0067">ATP-binding</keyword>
<organism evidence="19 20">
    <name type="scientific">Modicisalibacter zincidurans</name>
    <dbReference type="NCBI Taxonomy" id="1178777"/>
    <lineage>
        <taxon>Bacteria</taxon>
        <taxon>Pseudomonadati</taxon>
        <taxon>Pseudomonadota</taxon>
        <taxon>Gammaproteobacteria</taxon>
        <taxon>Oceanospirillales</taxon>
        <taxon>Halomonadaceae</taxon>
        <taxon>Modicisalibacter</taxon>
    </lineage>
</organism>
<evidence type="ECO:0000256" key="1">
    <source>
        <dbReference type="ARBA" id="ARBA00000085"/>
    </source>
</evidence>
<keyword evidence="9 14" id="KW-0418">Kinase</keyword>
<dbReference type="GO" id="GO:0016301">
    <property type="term" value="F:kinase activity"/>
    <property type="evidence" value="ECO:0007669"/>
    <property type="project" value="UniProtKB-KW"/>
</dbReference>
<keyword evidence="7 16" id="KW-0812">Transmembrane</keyword>
<dbReference type="InterPro" id="IPR029095">
    <property type="entry name" value="NarX-like_N"/>
</dbReference>
<keyword evidence="15" id="KW-0175">Coiled coil</keyword>
<evidence type="ECO:0000259" key="18">
    <source>
        <dbReference type="PROSITE" id="PS50885"/>
    </source>
</evidence>
<keyword evidence="5" id="KW-0597">Phosphoprotein</keyword>
<dbReference type="CDD" id="cd19408">
    <property type="entry name" value="NarX_NarQ_sensor"/>
    <property type="match status" value="1"/>
</dbReference>
<evidence type="ECO:0000256" key="11">
    <source>
        <dbReference type="ARBA" id="ARBA00022989"/>
    </source>
</evidence>
<dbReference type="Gene3D" id="1.20.120.960">
    <property type="entry name" value="Histidine kinase NarX, sensor domain"/>
    <property type="match status" value="1"/>
</dbReference>
<dbReference type="EC" id="2.7.13.3" evidence="14"/>
<dbReference type="Pfam" id="PF02518">
    <property type="entry name" value="HATPase_c"/>
    <property type="match status" value="1"/>
</dbReference>
<dbReference type="SMART" id="SM00387">
    <property type="entry name" value="HATPase_c"/>
    <property type="match status" value="1"/>
</dbReference>
<dbReference type="Proteomes" id="UP001500074">
    <property type="component" value="Unassembled WGS sequence"/>
</dbReference>
<dbReference type="CDD" id="cd16917">
    <property type="entry name" value="HATPase_UhpB-NarQ-NarX-like"/>
    <property type="match status" value="1"/>
</dbReference>
<evidence type="ECO:0000256" key="3">
    <source>
        <dbReference type="ARBA" id="ARBA00022475"/>
    </source>
</evidence>
<evidence type="ECO:0000256" key="9">
    <source>
        <dbReference type="ARBA" id="ARBA00022777"/>
    </source>
</evidence>
<keyword evidence="8 14" id="KW-0547">Nucleotide-binding</keyword>
<dbReference type="InterPro" id="IPR011712">
    <property type="entry name" value="Sig_transdc_His_kin_sub3_dim/P"/>
</dbReference>
<dbReference type="PROSITE" id="PS50885">
    <property type="entry name" value="HAMP"/>
    <property type="match status" value="1"/>
</dbReference>
<keyword evidence="4 14" id="KW-0997">Cell inner membrane</keyword>
<feature type="transmembrane region" description="Helical" evidence="16">
    <location>
        <begin position="12"/>
        <end position="35"/>
    </location>
</feature>
<gene>
    <name evidence="19" type="primary">narX</name>
    <name evidence="19" type="ORF">GCM10023342_15840</name>
</gene>
<keyword evidence="20" id="KW-1185">Reference proteome</keyword>
<comment type="catalytic activity">
    <reaction evidence="1 14">
        <text>ATP + protein L-histidine = ADP + protein N-phospho-L-histidine.</text>
        <dbReference type="EC" id="2.7.13.3"/>
    </reaction>
</comment>
<evidence type="ECO:0000313" key="20">
    <source>
        <dbReference type="Proteomes" id="UP001500074"/>
    </source>
</evidence>
<evidence type="ECO:0000256" key="4">
    <source>
        <dbReference type="ARBA" id="ARBA00022519"/>
    </source>
</evidence>
<evidence type="ECO:0000256" key="10">
    <source>
        <dbReference type="ARBA" id="ARBA00022840"/>
    </source>
</evidence>
<dbReference type="Gene3D" id="1.20.5.1930">
    <property type="match status" value="1"/>
</dbReference>
<evidence type="ECO:0000256" key="7">
    <source>
        <dbReference type="ARBA" id="ARBA00022692"/>
    </source>
</evidence>
<dbReference type="InterPro" id="IPR005467">
    <property type="entry name" value="His_kinase_dom"/>
</dbReference>